<organism evidence="10 11">
    <name type="scientific">Nadsonia fulvescens var. elongata DSM 6958</name>
    <dbReference type="NCBI Taxonomy" id="857566"/>
    <lineage>
        <taxon>Eukaryota</taxon>
        <taxon>Fungi</taxon>
        <taxon>Dikarya</taxon>
        <taxon>Ascomycota</taxon>
        <taxon>Saccharomycotina</taxon>
        <taxon>Dipodascomycetes</taxon>
        <taxon>Dipodascales</taxon>
        <taxon>Dipodascales incertae sedis</taxon>
        <taxon>Nadsonia</taxon>
    </lineage>
</organism>
<dbReference type="InterPro" id="IPR036259">
    <property type="entry name" value="MFS_trans_sf"/>
</dbReference>
<dbReference type="STRING" id="857566.A0A1E3PLG7"/>
<dbReference type="Proteomes" id="UP000095009">
    <property type="component" value="Unassembled WGS sequence"/>
</dbReference>
<keyword evidence="7 9" id="KW-0472">Membrane</keyword>
<evidence type="ECO:0000313" key="11">
    <source>
        <dbReference type="Proteomes" id="UP000095009"/>
    </source>
</evidence>
<keyword evidence="6 9" id="KW-1133">Transmembrane helix</keyword>
<feature type="transmembrane region" description="Helical" evidence="9">
    <location>
        <begin position="92"/>
        <end position="113"/>
    </location>
</feature>
<keyword evidence="3" id="KW-0813">Transport</keyword>
<evidence type="ECO:0000256" key="3">
    <source>
        <dbReference type="ARBA" id="ARBA00022448"/>
    </source>
</evidence>
<dbReference type="PANTHER" id="PTHR21576:SF45">
    <property type="entry name" value="TRANSPORTER MCH1-RELATED"/>
    <property type="match status" value="1"/>
</dbReference>
<feature type="transmembrane region" description="Helical" evidence="9">
    <location>
        <begin position="376"/>
        <end position="396"/>
    </location>
</feature>
<dbReference type="SUPFAM" id="SSF103473">
    <property type="entry name" value="MFS general substrate transporter"/>
    <property type="match status" value="1"/>
</dbReference>
<feature type="transmembrane region" description="Helical" evidence="9">
    <location>
        <begin position="185"/>
        <end position="202"/>
    </location>
</feature>
<feature type="transmembrane region" description="Helical" evidence="9">
    <location>
        <begin position="255"/>
        <end position="280"/>
    </location>
</feature>
<evidence type="ECO:0000256" key="6">
    <source>
        <dbReference type="ARBA" id="ARBA00022989"/>
    </source>
</evidence>
<accession>A0A1E3PLG7</accession>
<sequence length="399" mass="42228">MSAALSMYLPVSIIGFAADEYGPGILALVSSALFVPAYLGAAMVTDSTLSSAAVVAVLCVSFALIGTATSCLFFCAMLTCAKLYPHSKLKSISAPVTAFGISTLWQSQLLAYIQKDSTINLPLTFNTYAILYTLTGIMAYFAARVVNRPDPKKSDTEIQNDDQEEIVIDPKMALVQALTTSARPWLLFLALLLTAGPLEMFLNNVASLALTLGDGIDTAVDASLQIGLFATFSSSSRLLVGIITSLAGSWAPPPVILALTLLITALVHFLFAIFSASTAYSPSTWFATLSIVNGWTYGSVFSLFPMIVLDAFGLAIFGSLWGGMVAAPALGEVAYGFIYGKVYDNGAVDSVGVLGSWGKVAQFVVGQCYGQQCFQLTFVVTAISMLAGGLLVLYVWKKS</sequence>
<dbReference type="EMBL" id="KV454409">
    <property type="protein sequence ID" value="ODQ66168.1"/>
    <property type="molecule type" value="Genomic_DNA"/>
</dbReference>
<feature type="transmembrane region" description="Helical" evidence="9">
    <location>
        <begin position="53"/>
        <end position="80"/>
    </location>
</feature>
<proteinExistence type="inferred from homology"/>
<reference evidence="10 11" key="1">
    <citation type="journal article" date="2016" name="Proc. Natl. Acad. Sci. U.S.A.">
        <title>Comparative genomics of biotechnologically important yeasts.</title>
        <authorList>
            <person name="Riley R."/>
            <person name="Haridas S."/>
            <person name="Wolfe K.H."/>
            <person name="Lopes M.R."/>
            <person name="Hittinger C.T."/>
            <person name="Goeker M."/>
            <person name="Salamov A.A."/>
            <person name="Wisecaver J.H."/>
            <person name="Long T.M."/>
            <person name="Calvey C.H."/>
            <person name="Aerts A.L."/>
            <person name="Barry K.W."/>
            <person name="Choi C."/>
            <person name="Clum A."/>
            <person name="Coughlan A.Y."/>
            <person name="Deshpande S."/>
            <person name="Douglass A.P."/>
            <person name="Hanson S.J."/>
            <person name="Klenk H.-P."/>
            <person name="LaButti K.M."/>
            <person name="Lapidus A."/>
            <person name="Lindquist E.A."/>
            <person name="Lipzen A.M."/>
            <person name="Meier-Kolthoff J.P."/>
            <person name="Ohm R.A."/>
            <person name="Otillar R.P."/>
            <person name="Pangilinan J.L."/>
            <person name="Peng Y."/>
            <person name="Rokas A."/>
            <person name="Rosa C.A."/>
            <person name="Scheuner C."/>
            <person name="Sibirny A.A."/>
            <person name="Slot J.C."/>
            <person name="Stielow J.B."/>
            <person name="Sun H."/>
            <person name="Kurtzman C.P."/>
            <person name="Blackwell M."/>
            <person name="Grigoriev I.V."/>
            <person name="Jeffries T.W."/>
        </authorList>
    </citation>
    <scope>NUCLEOTIDE SEQUENCE [LARGE SCALE GENOMIC DNA]</scope>
    <source>
        <strain evidence="10 11">DSM 6958</strain>
    </source>
</reference>
<keyword evidence="4" id="KW-0926">Vacuole</keyword>
<dbReference type="OrthoDB" id="199930at2759"/>
<gene>
    <name evidence="10" type="ORF">NADFUDRAFT_83015</name>
</gene>
<comment type="subcellular location">
    <subcellularLocation>
        <location evidence="1">Vacuole membrane</location>
        <topology evidence="1">Multi-pass membrane protein</topology>
    </subcellularLocation>
</comment>
<dbReference type="AlphaFoldDB" id="A0A1E3PLG7"/>
<feature type="transmembrane region" description="Helical" evidence="9">
    <location>
        <begin position="21"/>
        <end position="41"/>
    </location>
</feature>
<evidence type="ECO:0000256" key="5">
    <source>
        <dbReference type="ARBA" id="ARBA00022692"/>
    </source>
</evidence>
<comment type="similarity">
    <text evidence="2">Belongs to the major facilitator superfamily.</text>
</comment>
<keyword evidence="5 9" id="KW-0812">Transmembrane</keyword>
<keyword evidence="11" id="KW-1185">Reference proteome</keyword>
<feature type="transmembrane region" description="Helical" evidence="9">
    <location>
        <begin position="125"/>
        <end position="143"/>
    </location>
</feature>
<evidence type="ECO:0000256" key="9">
    <source>
        <dbReference type="SAM" id="Phobius"/>
    </source>
</evidence>
<protein>
    <recommendedName>
        <fullName evidence="8">Probable transporter MCH1</fullName>
    </recommendedName>
</protein>
<evidence type="ECO:0000256" key="7">
    <source>
        <dbReference type="ARBA" id="ARBA00023136"/>
    </source>
</evidence>
<dbReference type="GO" id="GO:0000329">
    <property type="term" value="C:fungal-type vacuole membrane"/>
    <property type="evidence" value="ECO:0007669"/>
    <property type="project" value="TreeGrafter"/>
</dbReference>
<evidence type="ECO:0000256" key="4">
    <source>
        <dbReference type="ARBA" id="ARBA00022554"/>
    </source>
</evidence>
<evidence type="ECO:0000313" key="10">
    <source>
        <dbReference type="EMBL" id="ODQ66168.1"/>
    </source>
</evidence>
<evidence type="ECO:0000256" key="8">
    <source>
        <dbReference type="ARBA" id="ARBA00039330"/>
    </source>
</evidence>
<name>A0A1E3PLG7_9ASCO</name>
<evidence type="ECO:0000256" key="1">
    <source>
        <dbReference type="ARBA" id="ARBA00004128"/>
    </source>
</evidence>
<evidence type="ECO:0000256" key="2">
    <source>
        <dbReference type="ARBA" id="ARBA00008335"/>
    </source>
</evidence>
<dbReference type="PANTHER" id="PTHR21576">
    <property type="entry name" value="UNCHARACTERIZED NODULIN-LIKE PROTEIN"/>
    <property type="match status" value="1"/>
</dbReference>
<feature type="transmembrane region" description="Helical" evidence="9">
    <location>
        <begin position="222"/>
        <end position="243"/>
    </location>
</feature>